<evidence type="ECO:0000313" key="4">
    <source>
        <dbReference type="EMBL" id="CAF2066053.1"/>
    </source>
</evidence>
<dbReference type="EMBL" id="CAJOBH010257384">
    <property type="protein sequence ID" value="CAF5150306.1"/>
    <property type="molecule type" value="Genomic_DNA"/>
</dbReference>
<evidence type="ECO:0000313" key="6">
    <source>
        <dbReference type="EMBL" id="CAF2125170.1"/>
    </source>
</evidence>
<dbReference type="EMBL" id="CAJNOW010012788">
    <property type="protein sequence ID" value="CAF1613943.1"/>
    <property type="molecule type" value="Genomic_DNA"/>
</dbReference>
<dbReference type="Proteomes" id="UP000681967">
    <property type="component" value="Unassembled WGS sequence"/>
</dbReference>
<dbReference type="EMBL" id="CAJNRG010010761">
    <property type="protein sequence ID" value="CAF2125170.1"/>
    <property type="molecule type" value="Genomic_DNA"/>
</dbReference>
<dbReference type="Proteomes" id="UP000663887">
    <property type="component" value="Unassembled WGS sequence"/>
</dbReference>
<dbReference type="InterPro" id="IPR003033">
    <property type="entry name" value="SCP2_sterol-bd_dom"/>
</dbReference>
<evidence type="ECO:0000259" key="1">
    <source>
        <dbReference type="Pfam" id="PF02036"/>
    </source>
</evidence>
<evidence type="ECO:0000313" key="8">
    <source>
        <dbReference type="Proteomes" id="UP000663824"/>
    </source>
</evidence>
<dbReference type="Proteomes" id="UP000663824">
    <property type="component" value="Unassembled WGS sequence"/>
</dbReference>
<accession>A0A816S1E0</accession>
<dbReference type="EMBL" id="CAJNRF010004980">
    <property type="protein sequence ID" value="CAF2066053.1"/>
    <property type="molecule type" value="Genomic_DNA"/>
</dbReference>
<evidence type="ECO:0000313" key="2">
    <source>
        <dbReference type="EMBL" id="CAF1093561.1"/>
    </source>
</evidence>
<dbReference type="OrthoDB" id="3592703at2759"/>
<dbReference type="InterPro" id="IPR036527">
    <property type="entry name" value="SCP2_sterol-bd_dom_sf"/>
</dbReference>
<dbReference type="Proteomes" id="UP000663856">
    <property type="component" value="Unassembled WGS sequence"/>
</dbReference>
<feature type="domain" description="SCP2" evidence="1">
    <location>
        <begin position="23"/>
        <end position="125"/>
    </location>
</feature>
<evidence type="ECO:0000313" key="5">
    <source>
        <dbReference type="EMBL" id="CAF2082205.1"/>
    </source>
</evidence>
<dbReference type="Pfam" id="PF02036">
    <property type="entry name" value="SCP2"/>
    <property type="match status" value="1"/>
</dbReference>
<evidence type="ECO:0000313" key="7">
    <source>
        <dbReference type="EMBL" id="CAF5150306.1"/>
    </source>
</evidence>
<dbReference type="PANTHER" id="PTHR10094:SF25">
    <property type="entry name" value="SCP2 STEROL-BINDING DOMAIN-CONTAINING PROTEIN 1"/>
    <property type="match status" value="1"/>
</dbReference>
<dbReference type="EMBL" id="CAJNRE010009453">
    <property type="protein sequence ID" value="CAF2082205.1"/>
    <property type="molecule type" value="Genomic_DNA"/>
</dbReference>
<dbReference type="Gene3D" id="3.30.1050.10">
    <property type="entry name" value="SCP2 sterol-binding domain"/>
    <property type="match status" value="1"/>
</dbReference>
<comment type="caution">
    <text evidence="5">The sequence shown here is derived from an EMBL/GenBank/DDBJ whole genome shotgun (WGS) entry which is preliminary data.</text>
</comment>
<dbReference type="EMBL" id="CAJNOV010002220">
    <property type="protein sequence ID" value="CAF1093561.1"/>
    <property type="molecule type" value="Genomic_DNA"/>
</dbReference>
<dbReference type="GO" id="GO:0005829">
    <property type="term" value="C:cytosol"/>
    <property type="evidence" value="ECO:0007669"/>
    <property type="project" value="TreeGrafter"/>
</dbReference>
<organism evidence="5 8">
    <name type="scientific">Rotaria magnacalcarata</name>
    <dbReference type="NCBI Taxonomy" id="392030"/>
    <lineage>
        <taxon>Eukaryota</taxon>
        <taxon>Metazoa</taxon>
        <taxon>Spiralia</taxon>
        <taxon>Gnathifera</taxon>
        <taxon>Rotifera</taxon>
        <taxon>Eurotatoria</taxon>
        <taxon>Bdelloidea</taxon>
        <taxon>Philodinida</taxon>
        <taxon>Philodinidae</taxon>
        <taxon>Rotaria</taxon>
    </lineage>
</organism>
<name>A0A816S1E0_9BILA</name>
<evidence type="ECO:0000313" key="3">
    <source>
        <dbReference type="EMBL" id="CAF1613943.1"/>
    </source>
</evidence>
<dbReference type="Proteomes" id="UP000663834">
    <property type="component" value="Unassembled WGS sequence"/>
</dbReference>
<dbReference type="Proteomes" id="UP000663855">
    <property type="component" value="Unassembled WGS sequence"/>
</dbReference>
<proteinExistence type="predicted"/>
<protein>
    <recommendedName>
        <fullName evidence="1">SCP2 domain-containing protein</fullName>
    </recommendedName>
</protein>
<dbReference type="AlphaFoldDB" id="A0A816S1E0"/>
<reference evidence="5" key="1">
    <citation type="submission" date="2021-02" db="EMBL/GenBank/DDBJ databases">
        <authorList>
            <person name="Nowell W R."/>
        </authorList>
    </citation>
    <scope>NUCLEOTIDE SEQUENCE</scope>
</reference>
<sequence length="130" mass="13769">MTKAENSKSSTSSGEGLKAKVAFDEINKRAKSQPDLVKKVGAVIVFDITKDGKVQQSWTIDGKKGAIYEGKPAEGTTAQVTITVADDDFVDLALGKANAPALFAKGKLKVKGNVMLAQKLSALFKDQAKL</sequence>
<dbReference type="SUPFAM" id="SSF55718">
    <property type="entry name" value="SCP-like"/>
    <property type="match status" value="1"/>
</dbReference>
<dbReference type="PANTHER" id="PTHR10094">
    <property type="entry name" value="STEROL CARRIER PROTEIN 2 SCP-2 FAMILY PROTEIN"/>
    <property type="match status" value="1"/>
</dbReference>
<gene>
    <name evidence="7" type="ORF">BYL167_LOCUS72138</name>
    <name evidence="2" type="ORF">CJN711_LOCUS6788</name>
    <name evidence="3" type="ORF">KQP761_LOCUS23723</name>
    <name evidence="5" type="ORF">MBJ925_LOCUS18888</name>
    <name evidence="4" type="ORF">WKI299_LOCUS13059</name>
    <name evidence="6" type="ORF">XDN619_LOCUS23569</name>
</gene>